<gene>
    <name evidence="4" type="primary">rtcR</name>
    <name evidence="4" type="ORF">MB824_09810</name>
</gene>
<dbReference type="InterPro" id="IPR009715">
    <property type="entry name" value="RtcR"/>
</dbReference>
<dbReference type="InterPro" id="IPR027417">
    <property type="entry name" value="P-loop_NTPase"/>
</dbReference>
<keyword evidence="5" id="KW-1185">Reference proteome</keyword>
<evidence type="ECO:0000313" key="4">
    <source>
        <dbReference type="EMBL" id="MCG6504790.1"/>
    </source>
</evidence>
<dbReference type="SUPFAM" id="SSF52540">
    <property type="entry name" value="P-loop containing nucleoside triphosphate hydrolases"/>
    <property type="match status" value="1"/>
</dbReference>
<name>A0ABS9NQL2_9NEIS</name>
<dbReference type="InterPro" id="IPR017183">
    <property type="entry name" value="Sigma54_dep_tscrpt_act_RtcR"/>
</dbReference>
<dbReference type="Pfam" id="PF06956">
    <property type="entry name" value="RtcR"/>
    <property type="match status" value="1"/>
</dbReference>
<dbReference type="InterPro" id="IPR003593">
    <property type="entry name" value="AAA+_ATPase"/>
</dbReference>
<dbReference type="Gene3D" id="1.10.8.60">
    <property type="match status" value="1"/>
</dbReference>
<comment type="caution">
    <text evidence="4">The sequence shown here is derived from an EMBL/GenBank/DDBJ whole genome shotgun (WGS) entry which is preliminary data.</text>
</comment>
<keyword evidence="1" id="KW-0547">Nucleotide-binding</keyword>
<dbReference type="PANTHER" id="PTHR32071:SF14">
    <property type="entry name" value="TRANSCRIPTIONAL REGULATORY PROTEIN RTCR"/>
    <property type="match status" value="1"/>
</dbReference>
<evidence type="ECO:0000259" key="3">
    <source>
        <dbReference type="PROSITE" id="PS50045"/>
    </source>
</evidence>
<dbReference type="SMART" id="SM00382">
    <property type="entry name" value="AAA"/>
    <property type="match status" value="1"/>
</dbReference>
<dbReference type="NCBIfam" id="NF038308">
    <property type="entry name" value="RNA_repair_RtcR"/>
    <property type="match status" value="1"/>
</dbReference>
<dbReference type="Pfam" id="PF25601">
    <property type="entry name" value="AAA_lid_14"/>
    <property type="match status" value="1"/>
</dbReference>
<dbReference type="Pfam" id="PF00158">
    <property type="entry name" value="Sigma54_activat"/>
    <property type="match status" value="1"/>
</dbReference>
<dbReference type="PIRSF" id="PIRSF037354">
    <property type="entry name" value="Txn_actvtr_RtcR"/>
    <property type="match status" value="1"/>
</dbReference>
<dbReference type="Gene3D" id="3.40.50.300">
    <property type="entry name" value="P-loop containing nucleotide triphosphate hydrolases"/>
    <property type="match status" value="1"/>
</dbReference>
<dbReference type="InterPro" id="IPR058031">
    <property type="entry name" value="AAA_lid_NorR"/>
</dbReference>
<evidence type="ECO:0000256" key="1">
    <source>
        <dbReference type="ARBA" id="ARBA00022741"/>
    </source>
</evidence>
<reference evidence="4 5" key="1">
    <citation type="submission" date="2022-02" db="EMBL/GenBank/DDBJ databases">
        <title>Genome sequence data of Kingella unionensis sp. nov. strain CICC 24913 (CCUG 75125).</title>
        <authorList>
            <person name="Xiao M."/>
        </authorList>
    </citation>
    <scope>NUCLEOTIDE SEQUENCE [LARGE SCALE GENOMIC DNA]</scope>
    <source>
        <strain evidence="4 5">CICC 24913</strain>
    </source>
</reference>
<dbReference type="InterPro" id="IPR002078">
    <property type="entry name" value="Sigma_54_int"/>
</dbReference>
<dbReference type="PANTHER" id="PTHR32071">
    <property type="entry name" value="TRANSCRIPTIONAL REGULATORY PROTEIN"/>
    <property type="match status" value="1"/>
</dbReference>
<dbReference type="Proteomes" id="UP001298424">
    <property type="component" value="Unassembled WGS sequence"/>
</dbReference>
<feature type="domain" description="Sigma-54 factor interaction" evidence="3">
    <location>
        <begin position="195"/>
        <end position="433"/>
    </location>
</feature>
<evidence type="ECO:0000313" key="5">
    <source>
        <dbReference type="Proteomes" id="UP001298424"/>
    </source>
</evidence>
<organism evidence="4 5">
    <name type="scientific">Kingella pumchi</name>
    <dbReference type="NCBI Taxonomy" id="2779506"/>
    <lineage>
        <taxon>Bacteria</taxon>
        <taxon>Pseudomonadati</taxon>
        <taxon>Pseudomonadota</taxon>
        <taxon>Betaproteobacteria</taxon>
        <taxon>Neisseriales</taxon>
        <taxon>Neisseriaceae</taxon>
        <taxon>Kingella</taxon>
    </lineage>
</organism>
<sequence>MSASSPAPKTRTVISFLGTVLDNARGAGRWQKWRPNIALHQQTAQRFDRLELFYSEKFRNLAELVRSDLAQAAPHLAVNLVPLELANPWDFGEVYTKLHDWAAAYPFDTEAEDYFTHITTGTHVAQICLFLLVESRRIPSFLLQTAPPKRQRHSMEQGDFGTIEIIDLDLARYDAIARRLAAESDDAVRYLKSGIATRNAAFNRMIAEIEQVALNSPAPILLSGPTGAGKSMLARRIYELKKARRQLSGSFVDVNCATLRGDGAASALFGHKKGAFTGAAEKREGYLKTADRGLLFLDEIGELGLDEQAMLLKAIEEKRFYPVGSDRESESSFQLIAGTNRDLRREAAAGRFREDLLARINIWHYRLPALAERREDIEPNIDHQLAVVSQELGRATRFNKEARAAYLAYALSEHAPWRGNFRDLAASIMRLATLAGHGRIQNGHVAAEIARLQWQWQDGSSDSVFRLPENPSDLAFRLPADNKGQPETPAACIRRILEAKGRSWDDIDRFDQLQLAAVAAECRRHKTLAAAGRALYQASRRKRSTPNDSDRLRKYLRRFGLEWADVAE</sequence>
<proteinExistence type="predicted"/>
<dbReference type="EMBL" id="JAKOOW010000035">
    <property type="protein sequence ID" value="MCG6504790.1"/>
    <property type="molecule type" value="Genomic_DNA"/>
</dbReference>
<evidence type="ECO:0000256" key="2">
    <source>
        <dbReference type="ARBA" id="ARBA00022840"/>
    </source>
</evidence>
<accession>A0ABS9NQL2</accession>
<protein>
    <submittedName>
        <fullName evidence="4">RNA repair transcriptional activator RtcR</fullName>
    </submittedName>
</protein>
<dbReference type="RefSeq" id="WP_238748334.1">
    <property type="nucleotide sequence ID" value="NZ_JAKOOW010000035.1"/>
</dbReference>
<dbReference type="PROSITE" id="PS50045">
    <property type="entry name" value="SIGMA54_INTERACT_4"/>
    <property type="match status" value="1"/>
</dbReference>
<dbReference type="CDD" id="cd00009">
    <property type="entry name" value="AAA"/>
    <property type="match status" value="1"/>
</dbReference>
<keyword evidence="2" id="KW-0067">ATP-binding</keyword>